<accession>H1DJ71</accession>
<comment type="caution">
    <text evidence="1">The sequence shown here is derived from an EMBL/GenBank/DDBJ whole genome shotgun (WGS) entry which is preliminary data.</text>
</comment>
<proteinExistence type="predicted"/>
<dbReference type="GeneID" id="98069499"/>
<protein>
    <recommendedName>
        <fullName evidence="3">DUF2764 domain-containing protein</fullName>
    </recommendedName>
</protein>
<dbReference type="RefSeq" id="WP_009137090.1">
    <property type="nucleotide sequence ID" value="NZ_JH594596.1"/>
</dbReference>
<dbReference type="PATRIC" id="fig|742817.3.peg.2069"/>
<evidence type="ECO:0008006" key="3">
    <source>
        <dbReference type="Google" id="ProtNLM"/>
    </source>
</evidence>
<organism evidence="1 2">
    <name type="scientific">Odoribacter laneus YIT 12061</name>
    <dbReference type="NCBI Taxonomy" id="742817"/>
    <lineage>
        <taxon>Bacteria</taxon>
        <taxon>Pseudomonadati</taxon>
        <taxon>Bacteroidota</taxon>
        <taxon>Bacteroidia</taxon>
        <taxon>Bacteroidales</taxon>
        <taxon>Odoribacteraceae</taxon>
        <taxon>Odoribacter</taxon>
    </lineage>
</organism>
<reference evidence="1 2" key="1">
    <citation type="submission" date="2012-01" db="EMBL/GenBank/DDBJ databases">
        <title>The Genome Sequence of Odoribacter laneus YIT 12061.</title>
        <authorList>
            <consortium name="The Broad Institute Genome Sequencing Platform"/>
            <person name="Earl A."/>
            <person name="Ward D."/>
            <person name="Feldgarden M."/>
            <person name="Gevers D."/>
            <person name="Morotomi M."/>
            <person name="Young S.K."/>
            <person name="Zeng Q."/>
            <person name="Gargeya S."/>
            <person name="Fitzgerald M."/>
            <person name="Haas B."/>
            <person name="Abouelleil A."/>
            <person name="Alvarado L."/>
            <person name="Arachchi H.M."/>
            <person name="Berlin A."/>
            <person name="Chapman S.B."/>
            <person name="Gearin G."/>
            <person name="Goldberg J."/>
            <person name="Griggs A."/>
            <person name="Gujja S."/>
            <person name="Hansen M."/>
            <person name="Heiman D."/>
            <person name="Howarth C."/>
            <person name="Larimer J."/>
            <person name="Lui A."/>
            <person name="MacDonald P.J.P."/>
            <person name="McCowen C."/>
            <person name="Montmayeur A."/>
            <person name="Murphy C."/>
            <person name="Neiman D."/>
            <person name="Pearson M."/>
            <person name="Priest M."/>
            <person name="Roberts A."/>
            <person name="Saif S."/>
            <person name="Shea T."/>
            <person name="Sisk P."/>
            <person name="Stolte C."/>
            <person name="Sykes S."/>
            <person name="Wortman J."/>
            <person name="Nusbaum C."/>
            <person name="Birren B."/>
        </authorList>
    </citation>
    <scope>NUCLEOTIDE SEQUENCE [LARGE SCALE GENOMIC DNA]</scope>
    <source>
        <strain evidence="1 2">YIT 12061</strain>
    </source>
</reference>
<evidence type="ECO:0000313" key="1">
    <source>
        <dbReference type="EMBL" id="EHP46326.1"/>
    </source>
</evidence>
<name>H1DJ71_9BACT</name>
<sequence>MAFEKDYYTLVASLPEIAWDERKLPLTVQEFREEAKDYVTGKDAALLDLFFLPNDNAQVLRLLNKQEPDPALKTVYPLRQLEEEVQEPTVLPLYLREFITDFKEERLKYDVAPENVLSWMYYAYMMHSENKLVREYAEFSMNMKNLIAAFNSKKYGRDVSREVIGENEFALALRTSNSKDFGLSMDYPYVEKVISLMENDNLVERERGLDLLIWDFLDEAVVFEYFSIEKVISFMLKLMIVERWSRMSSESGRKVFMELVEKFRKSFEFDEQFIIGK</sequence>
<keyword evidence="2" id="KW-1185">Reference proteome</keyword>
<gene>
    <name evidence="1" type="ORF">HMPREF9449_01943</name>
</gene>
<evidence type="ECO:0000313" key="2">
    <source>
        <dbReference type="Proteomes" id="UP000004892"/>
    </source>
</evidence>
<dbReference type="EMBL" id="ADMC01000025">
    <property type="protein sequence ID" value="EHP46326.1"/>
    <property type="molecule type" value="Genomic_DNA"/>
</dbReference>
<dbReference type="Proteomes" id="UP000004892">
    <property type="component" value="Unassembled WGS sequence"/>
</dbReference>
<dbReference type="STRING" id="742817.HMPREF9449_01943"/>
<dbReference type="AlphaFoldDB" id="H1DJ71"/>
<dbReference type="Pfam" id="PF10962">
    <property type="entry name" value="DUF2764"/>
    <property type="match status" value="1"/>
</dbReference>
<dbReference type="HOGENOM" id="CLU_086905_0_0_10"/>
<dbReference type="InterPro" id="IPR024492">
    <property type="entry name" value="DUF2764"/>
</dbReference>
<dbReference type="eggNOG" id="COG1527">
    <property type="taxonomic scope" value="Bacteria"/>
</dbReference>